<dbReference type="RefSeq" id="WP_345458486.1">
    <property type="nucleotide sequence ID" value="NZ_BAABKG010000003.1"/>
</dbReference>
<sequence length="113" mass="12255">MSLRTDITRPRSSRSRMGLLVAVLALGGTLTACSNAGNVTCGEFSDQDAGAKRDTVVDLIEDSDDDNVKDTLDGFEGEERDLFLDGIAEFVTSECDSKGDDDTEIGEYVYQDF</sequence>
<proteinExistence type="predicted"/>
<keyword evidence="1" id="KW-0732">Signal</keyword>
<evidence type="ECO:0000313" key="2">
    <source>
        <dbReference type="EMBL" id="GAA5148800.1"/>
    </source>
</evidence>
<dbReference type="Proteomes" id="UP001500221">
    <property type="component" value="Unassembled WGS sequence"/>
</dbReference>
<evidence type="ECO:0000256" key="1">
    <source>
        <dbReference type="SAM" id="SignalP"/>
    </source>
</evidence>
<comment type="caution">
    <text evidence="2">The sequence shown here is derived from an EMBL/GenBank/DDBJ whole genome shotgun (WGS) entry which is preliminary data.</text>
</comment>
<feature type="signal peptide" evidence="1">
    <location>
        <begin position="1"/>
        <end position="36"/>
    </location>
</feature>
<reference evidence="3" key="1">
    <citation type="journal article" date="2019" name="Int. J. Syst. Evol. Microbiol.">
        <title>The Global Catalogue of Microorganisms (GCM) 10K type strain sequencing project: providing services to taxonomists for standard genome sequencing and annotation.</title>
        <authorList>
            <consortium name="The Broad Institute Genomics Platform"/>
            <consortium name="The Broad Institute Genome Sequencing Center for Infectious Disease"/>
            <person name="Wu L."/>
            <person name="Ma J."/>
        </authorList>
    </citation>
    <scope>NUCLEOTIDE SEQUENCE [LARGE SCALE GENOMIC DNA]</scope>
    <source>
        <strain evidence="3">JCM 18459</strain>
    </source>
</reference>
<organism evidence="2 3">
    <name type="scientific">Nocardioides marinquilinus</name>
    <dbReference type="NCBI Taxonomy" id="1210400"/>
    <lineage>
        <taxon>Bacteria</taxon>
        <taxon>Bacillati</taxon>
        <taxon>Actinomycetota</taxon>
        <taxon>Actinomycetes</taxon>
        <taxon>Propionibacteriales</taxon>
        <taxon>Nocardioidaceae</taxon>
        <taxon>Nocardioides</taxon>
    </lineage>
</organism>
<name>A0ABP9PPH9_9ACTN</name>
<protein>
    <submittedName>
        <fullName evidence="2">Uncharacterized protein</fullName>
    </submittedName>
</protein>
<evidence type="ECO:0000313" key="3">
    <source>
        <dbReference type="Proteomes" id="UP001500221"/>
    </source>
</evidence>
<gene>
    <name evidence="2" type="ORF">GCM10023340_23150</name>
</gene>
<keyword evidence="3" id="KW-1185">Reference proteome</keyword>
<dbReference type="EMBL" id="BAABKG010000003">
    <property type="protein sequence ID" value="GAA5148800.1"/>
    <property type="molecule type" value="Genomic_DNA"/>
</dbReference>
<dbReference type="PROSITE" id="PS51257">
    <property type="entry name" value="PROKAR_LIPOPROTEIN"/>
    <property type="match status" value="1"/>
</dbReference>
<feature type="chain" id="PRO_5046737131" evidence="1">
    <location>
        <begin position="37"/>
        <end position="113"/>
    </location>
</feature>
<accession>A0ABP9PPH9</accession>